<dbReference type="EMBL" id="RPGO01000040">
    <property type="protein sequence ID" value="RZB28694.1"/>
    <property type="molecule type" value="Genomic_DNA"/>
</dbReference>
<evidence type="ECO:0000313" key="1">
    <source>
        <dbReference type="EMBL" id="RZB28694.1"/>
    </source>
</evidence>
<accession>A0A8B3S0E2</accession>
<sequence length="62" mass="7101">METETTTELKKIRADLNLLTNLYSKLVEKLIPEEEPEAEDLKAIHNIDKISSESELLKVFDA</sequence>
<name>A0A8B3S0E2_9EURY</name>
<organism evidence="1 2">
    <name type="scientific">Candidatus Argoarchaeum ethanivorans</name>
    <dbReference type="NCBI Taxonomy" id="2608793"/>
    <lineage>
        <taxon>Archaea</taxon>
        <taxon>Methanobacteriati</taxon>
        <taxon>Methanobacteriota</taxon>
        <taxon>Stenosarchaea group</taxon>
        <taxon>Methanomicrobia</taxon>
        <taxon>Methanosarcinales</taxon>
        <taxon>Methanosarcinales incertae sedis</taxon>
        <taxon>GOM Arc I cluster</taxon>
        <taxon>Candidatus Argoarchaeum</taxon>
    </lineage>
</organism>
<evidence type="ECO:0000313" key="2">
    <source>
        <dbReference type="Proteomes" id="UP000291831"/>
    </source>
</evidence>
<proteinExistence type="predicted"/>
<dbReference type="Proteomes" id="UP000291831">
    <property type="component" value="Unassembled WGS sequence"/>
</dbReference>
<gene>
    <name evidence="1" type="ORF">AEth_01954</name>
</gene>
<comment type="caution">
    <text evidence="1">The sequence shown here is derived from an EMBL/GenBank/DDBJ whole genome shotgun (WGS) entry which is preliminary data.</text>
</comment>
<protein>
    <submittedName>
        <fullName evidence="1">Uncharacterized protein</fullName>
    </submittedName>
</protein>
<reference evidence="2" key="1">
    <citation type="submission" date="2019-01" db="EMBL/GenBank/DDBJ databases">
        <title>Anaerobic oxidation of ethane by archaea from a marine hydrocarbon seep.</title>
        <authorList>
            <person name="Musat F."/>
        </authorList>
    </citation>
    <scope>NUCLEOTIDE SEQUENCE [LARGE SCALE GENOMIC DNA]</scope>
</reference>
<dbReference type="AlphaFoldDB" id="A0A8B3S0E2"/>